<evidence type="ECO:0000259" key="4">
    <source>
        <dbReference type="PROSITE" id="PS50110"/>
    </source>
</evidence>
<dbReference type="Pfam" id="PF00486">
    <property type="entry name" value="Trans_reg_C"/>
    <property type="match status" value="1"/>
</dbReference>
<dbReference type="InterPro" id="IPR001867">
    <property type="entry name" value="OmpR/PhoB-type_DNA-bd"/>
</dbReference>
<feature type="DNA-binding region" description="OmpR/PhoB-type" evidence="3">
    <location>
        <begin position="130"/>
        <end position="229"/>
    </location>
</feature>
<dbReference type="InterPro" id="IPR001789">
    <property type="entry name" value="Sig_transdc_resp-reg_receiver"/>
</dbReference>
<dbReference type="SUPFAM" id="SSF46894">
    <property type="entry name" value="C-terminal effector domain of the bipartite response regulators"/>
    <property type="match status" value="1"/>
</dbReference>
<dbReference type="Gene3D" id="3.40.50.2300">
    <property type="match status" value="1"/>
</dbReference>
<dbReference type="Gene3D" id="6.10.250.690">
    <property type="match status" value="1"/>
</dbReference>
<dbReference type="SMART" id="SM00448">
    <property type="entry name" value="REC"/>
    <property type="match status" value="1"/>
</dbReference>
<dbReference type="PANTHER" id="PTHR48111">
    <property type="entry name" value="REGULATOR OF RPOS"/>
    <property type="match status" value="1"/>
</dbReference>
<dbReference type="PANTHER" id="PTHR48111:SF59">
    <property type="entry name" value="TRANSCRIPTIONAL REGULATORY PROTEIN BAER"/>
    <property type="match status" value="1"/>
</dbReference>
<accession>A0ABU9H774</accession>
<sequence length="231" mass="26322">MKKQTILIVEDEAHIAEILIAYCQNAGYLVEHHCSGKEVVGFVEDNSIDLMLLDLMLPDIDGLEICKKIRSFSELPIIMITAKGEEIDKLLGLEFGADDYICKPFSPREVMARVKTVLRRAGNNNEIDATQVIKHSGFEMKINAFEVTFKGQFLDLTPREFLIVRLFLENSGRVFSREEILVYAYSDTFDISDRNIDTHIKNIRKKINNIAPEVDPINSVYGIGYKFNKLS</sequence>
<dbReference type="Gene3D" id="1.10.10.10">
    <property type="entry name" value="Winged helix-like DNA-binding domain superfamily/Winged helix DNA-binding domain"/>
    <property type="match status" value="1"/>
</dbReference>
<dbReference type="EMBL" id="JBAKBA010000001">
    <property type="protein sequence ID" value="MEL0657720.1"/>
    <property type="molecule type" value="Genomic_DNA"/>
</dbReference>
<dbReference type="InterPro" id="IPR036388">
    <property type="entry name" value="WH-like_DNA-bd_sf"/>
</dbReference>
<comment type="caution">
    <text evidence="6">The sequence shown here is derived from an EMBL/GenBank/DDBJ whole genome shotgun (WGS) entry which is preliminary data.</text>
</comment>
<dbReference type="Proteomes" id="UP001366060">
    <property type="component" value="Unassembled WGS sequence"/>
</dbReference>
<dbReference type="RefSeq" id="WP_341626481.1">
    <property type="nucleotide sequence ID" value="NZ_JBAKBA010000001.1"/>
</dbReference>
<feature type="modified residue" description="4-aspartylphosphate" evidence="2">
    <location>
        <position position="54"/>
    </location>
</feature>
<dbReference type="CDD" id="cd00383">
    <property type="entry name" value="trans_reg_C"/>
    <property type="match status" value="1"/>
</dbReference>
<evidence type="ECO:0000256" key="3">
    <source>
        <dbReference type="PROSITE-ProRule" id="PRU01091"/>
    </source>
</evidence>
<dbReference type="Pfam" id="PF00072">
    <property type="entry name" value="Response_reg"/>
    <property type="match status" value="1"/>
</dbReference>
<protein>
    <submittedName>
        <fullName evidence="6">Response regulator</fullName>
    </submittedName>
</protein>
<evidence type="ECO:0000259" key="5">
    <source>
        <dbReference type="PROSITE" id="PS51755"/>
    </source>
</evidence>
<dbReference type="PROSITE" id="PS51755">
    <property type="entry name" value="OMPR_PHOB"/>
    <property type="match status" value="1"/>
</dbReference>
<name>A0ABU9H774_9GAMM</name>
<evidence type="ECO:0000313" key="6">
    <source>
        <dbReference type="EMBL" id="MEL0657720.1"/>
    </source>
</evidence>
<keyword evidence="1 3" id="KW-0238">DNA-binding</keyword>
<dbReference type="InterPro" id="IPR039420">
    <property type="entry name" value="WalR-like"/>
</dbReference>
<dbReference type="InterPro" id="IPR011006">
    <property type="entry name" value="CheY-like_superfamily"/>
</dbReference>
<evidence type="ECO:0000256" key="1">
    <source>
        <dbReference type="ARBA" id="ARBA00023125"/>
    </source>
</evidence>
<reference evidence="6 7" key="1">
    <citation type="submission" date="2024-02" db="EMBL/GenBank/DDBJ databases">
        <title>Bacteria isolated from the canopy kelp, Nereocystis luetkeana.</title>
        <authorList>
            <person name="Pfister C.A."/>
            <person name="Younker I.T."/>
            <person name="Light S.H."/>
        </authorList>
    </citation>
    <scope>NUCLEOTIDE SEQUENCE [LARGE SCALE GENOMIC DNA]</scope>
    <source>
        <strain evidence="6 7">TI.2.07</strain>
    </source>
</reference>
<feature type="domain" description="OmpR/PhoB-type" evidence="5">
    <location>
        <begin position="130"/>
        <end position="229"/>
    </location>
</feature>
<dbReference type="SMART" id="SM00862">
    <property type="entry name" value="Trans_reg_C"/>
    <property type="match status" value="1"/>
</dbReference>
<keyword evidence="7" id="KW-1185">Reference proteome</keyword>
<feature type="domain" description="Response regulatory" evidence="4">
    <location>
        <begin position="5"/>
        <end position="118"/>
    </location>
</feature>
<organism evidence="6 7">
    <name type="scientific">Psychromonas arctica</name>
    <dbReference type="NCBI Taxonomy" id="168275"/>
    <lineage>
        <taxon>Bacteria</taxon>
        <taxon>Pseudomonadati</taxon>
        <taxon>Pseudomonadota</taxon>
        <taxon>Gammaproteobacteria</taxon>
        <taxon>Alteromonadales</taxon>
        <taxon>Psychromonadaceae</taxon>
        <taxon>Psychromonas</taxon>
    </lineage>
</organism>
<evidence type="ECO:0000313" key="7">
    <source>
        <dbReference type="Proteomes" id="UP001366060"/>
    </source>
</evidence>
<proteinExistence type="predicted"/>
<keyword evidence="2" id="KW-0597">Phosphoprotein</keyword>
<dbReference type="PROSITE" id="PS50110">
    <property type="entry name" value="RESPONSE_REGULATORY"/>
    <property type="match status" value="1"/>
</dbReference>
<dbReference type="InterPro" id="IPR016032">
    <property type="entry name" value="Sig_transdc_resp-reg_C-effctor"/>
</dbReference>
<dbReference type="SUPFAM" id="SSF52172">
    <property type="entry name" value="CheY-like"/>
    <property type="match status" value="1"/>
</dbReference>
<gene>
    <name evidence="6" type="ORF">V6255_01105</name>
</gene>
<evidence type="ECO:0000256" key="2">
    <source>
        <dbReference type="PROSITE-ProRule" id="PRU00169"/>
    </source>
</evidence>